<comment type="function">
    <text evidence="5">May play the central regulatory role in sporulation. It may be an element of the effector pathway responsible for the activation of sporulation genes in response to nutritional stress. Spo0A may act in concert with spo0H (a sigma factor) to control the expression of some genes that are critical to the sporulation process.</text>
</comment>
<feature type="modified residue" description="4-aspartylphosphate" evidence="6">
    <location>
        <position position="55"/>
    </location>
</feature>
<evidence type="ECO:0000256" key="6">
    <source>
        <dbReference type="PROSITE-ProRule" id="PRU00169"/>
    </source>
</evidence>
<dbReference type="GO" id="GO:0000160">
    <property type="term" value="P:phosphorelay signal transduction system"/>
    <property type="evidence" value="ECO:0007669"/>
    <property type="project" value="InterPro"/>
</dbReference>
<evidence type="ECO:0000256" key="2">
    <source>
        <dbReference type="ARBA" id="ARBA00023015"/>
    </source>
</evidence>
<comment type="caution">
    <text evidence="9">The sequence shown here is derived from an EMBL/GenBank/DDBJ whole genome shotgun (WGS) entry which is preliminary data.</text>
</comment>
<keyword evidence="4" id="KW-0804">Transcription</keyword>
<evidence type="ECO:0000256" key="1">
    <source>
        <dbReference type="ARBA" id="ARBA00018672"/>
    </source>
</evidence>
<dbReference type="Gene3D" id="1.10.10.60">
    <property type="entry name" value="Homeodomain-like"/>
    <property type="match status" value="2"/>
</dbReference>
<evidence type="ECO:0000313" key="10">
    <source>
        <dbReference type="Proteomes" id="UP001144256"/>
    </source>
</evidence>
<reference evidence="9" key="1">
    <citation type="submission" date="2022-06" db="EMBL/GenBank/DDBJ databases">
        <title>Vallitalea longa sp. nov., an anaerobic bacterium isolated from marine sediment.</title>
        <authorList>
            <person name="Hirano S."/>
            <person name="Terahara T."/>
            <person name="Mori K."/>
            <person name="Hamada M."/>
            <person name="Matsumoto R."/>
            <person name="Kobayashi T."/>
        </authorList>
    </citation>
    <scope>NUCLEOTIDE SEQUENCE</scope>
    <source>
        <strain evidence="9">SH18-1</strain>
    </source>
</reference>
<dbReference type="SUPFAM" id="SSF46689">
    <property type="entry name" value="Homeodomain-like"/>
    <property type="match status" value="2"/>
</dbReference>
<dbReference type="AlphaFoldDB" id="A0A9W5YBB6"/>
<dbReference type="CDD" id="cd17536">
    <property type="entry name" value="REC_YesN-like"/>
    <property type="match status" value="1"/>
</dbReference>
<dbReference type="PROSITE" id="PS50110">
    <property type="entry name" value="RESPONSE_REGULATORY"/>
    <property type="match status" value="1"/>
</dbReference>
<evidence type="ECO:0000256" key="4">
    <source>
        <dbReference type="ARBA" id="ARBA00023163"/>
    </source>
</evidence>
<proteinExistence type="predicted"/>
<evidence type="ECO:0000313" key="9">
    <source>
        <dbReference type="EMBL" id="GKX30342.1"/>
    </source>
</evidence>
<dbReference type="SUPFAM" id="SSF52172">
    <property type="entry name" value="CheY-like"/>
    <property type="match status" value="1"/>
</dbReference>
<feature type="domain" description="HTH araC/xylS-type" evidence="7">
    <location>
        <begin position="432"/>
        <end position="530"/>
    </location>
</feature>
<dbReference type="InterPro" id="IPR020449">
    <property type="entry name" value="Tscrpt_reg_AraC-type_HTH"/>
</dbReference>
<protein>
    <recommendedName>
        <fullName evidence="1">Stage 0 sporulation protein A homolog</fullName>
    </recommendedName>
</protein>
<dbReference type="RefSeq" id="WP_281816449.1">
    <property type="nucleotide sequence ID" value="NZ_BRLB01000009.1"/>
</dbReference>
<dbReference type="GO" id="GO:0043565">
    <property type="term" value="F:sequence-specific DNA binding"/>
    <property type="evidence" value="ECO:0007669"/>
    <property type="project" value="InterPro"/>
</dbReference>
<dbReference type="InterPro" id="IPR001789">
    <property type="entry name" value="Sig_transdc_resp-reg_receiver"/>
</dbReference>
<dbReference type="Gene3D" id="3.40.50.2300">
    <property type="match status" value="1"/>
</dbReference>
<dbReference type="Proteomes" id="UP001144256">
    <property type="component" value="Unassembled WGS sequence"/>
</dbReference>
<keyword evidence="6" id="KW-0597">Phosphoprotein</keyword>
<feature type="domain" description="Response regulatory" evidence="8">
    <location>
        <begin position="3"/>
        <end position="120"/>
    </location>
</feature>
<dbReference type="EMBL" id="BRLB01000009">
    <property type="protein sequence ID" value="GKX30342.1"/>
    <property type="molecule type" value="Genomic_DNA"/>
</dbReference>
<keyword evidence="2" id="KW-0805">Transcription regulation</keyword>
<dbReference type="InterPro" id="IPR011006">
    <property type="entry name" value="CheY-like_superfamily"/>
</dbReference>
<dbReference type="SMART" id="SM00448">
    <property type="entry name" value="REC"/>
    <property type="match status" value="1"/>
</dbReference>
<evidence type="ECO:0000259" key="8">
    <source>
        <dbReference type="PROSITE" id="PS50110"/>
    </source>
</evidence>
<dbReference type="SMART" id="SM00342">
    <property type="entry name" value="HTH_ARAC"/>
    <property type="match status" value="1"/>
</dbReference>
<dbReference type="Pfam" id="PF12833">
    <property type="entry name" value="HTH_18"/>
    <property type="match status" value="1"/>
</dbReference>
<organism evidence="9 10">
    <name type="scientific">Vallitalea longa</name>
    <dbReference type="NCBI Taxonomy" id="2936439"/>
    <lineage>
        <taxon>Bacteria</taxon>
        <taxon>Bacillati</taxon>
        <taxon>Bacillota</taxon>
        <taxon>Clostridia</taxon>
        <taxon>Lachnospirales</taxon>
        <taxon>Vallitaleaceae</taxon>
        <taxon>Vallitalea</taxon>
    </lineage>
</organism>
<evidence type="ECO:0000256" key="3">
    <source>
        <dbReference type="ARBA" id="ARBA00023125"/>
    </source>
</evidence>
<sequence length="531" mass="61424">MYKLLIVEDEQLTRNFLKQIIPNLCNKWEIIDDVMDGKDALDVLAKEHVDLVLTDIKMPVMDGIELCRHINKSYPQTHCAILSGYGEFNYAKSAINYNVNRYLLKPIVNDELKNMLESIADMCDKNQFDKQKYTELIIASNKYQESIIARFLKAVVTDSHMEVQSLYPILHDLKINLFDTEGLILVLQITEDNLIKNNIKISDIILLKLLLYNTAKKQVTNTSVQVFIDADENTILLVPIEEDESTDTLIYQIYSMIDEAYYEETKLHVFSAAGSSENEPLQLNISYDNACKAFLQSLFNKNEVNIIQFYSHEAYEKQIGIFNSYISNFTYSIQNNDTVNLEVISKDISHFLYSSIKDSYMLKAINYMIYKLKTNIKLNEDAISKIYKLLVESKDSLTTANNIKSFLLNIANIIIDNIHISGSSCDENSLIEQTKEFIYQHYMEPISLALIADKLCISYAYLSNLFHEMEGKSYIKFLTEVRLKHAANLLKNNDLKLDYITKKVGYISVKHFSYVFKKYYGVTPGEYRKRK</sequence>
<evidence type="ECO:0000259" key="7">
    <source>
        <dbReference type="PROSITE" id="PS01124"/>
    </source>
</evidence>
<dbReference type="InterPro" id="IPR018060">
    <property type="entry name" value="HTH_AraC"/>
</dbReference>
<dbReference type="PRINTS" id="PR00032">
    <property type="entry name" value="HTHARAC"/>
</dbReference>
<gene>
    <name evidence="9" type="ORF">SH1V18_28220</name>
</gene>
<dbReference type="GO" id="GO:0003700">
    <property type="term" value="F:DNA-binding transcription factor activity"/>
    <property type="evidence" value="ECO:0007669"/>
    <property type="project" value="InterPro"/>
</dbReference>
<keyword evidence="10" id="KW-1185">Reference proteome</keyword>
<dbReference type="PANTHER" id="PTHR43280:SF2">
    <property type="entry name" value="HTH-TYPE TRANSCRIPTIONAL REGULATOR EXSA"/>
    <property type="match status" value="1"/>
</dbReference>
<dbReference type="PROSITE" id="PS01124">
    <property type="entry name" value="HTH_ARAC_FAMILY_2"/>
    <property type="match status" value="1"/>
</dbReference>
<dbReference type="Pfam" id="PF00072">
    <property type="entry name" value="Response_reg"/>
    <property type="match status" value="1"/>
</dbReference>
<keyword evidence="3" id="KW-0238">DNA-binding</keyword>
<dbReference type="PANTHER" id="PTHR43280">
    <property type="entry name" value="ARAC-FAMILY TRANSCRIPTIONAL REGULATOR"/>
    <property type="match status" value="1"/>
</dbReference>
<accession>A0A9W5YBB6</accession>
<evidence type="ECO:0000256" key="5">
    <source>
        <dbReference type="ARBA" id="ARBA00024867"/>
    </source>
</evidence>
<name>A0A9W5YBB6_9FIRM</name>
<dbReference type="InterPro" id="IPR009057">
    <property type="entry name" value="Homeodomain-like_sf"/>
</dbReference>